<dbReference type="Proteomes" id="UP000324288">
    <property type="component" value="Chromosome"/>
</dbReference>
<sequence>MSDFEIPFDPWLGSAFVVTDAMGNQWVPIPMNAPVDPETGECITDEGICWDYDNEYEPNITFFDPGEMTTGPSHLVGVGIIDPTGETGVTSFASNGDEIMRPIEHGDTDAIRPGEMYMELGKLCFAIEIDENHCATLGYEDGMLIFSDEDADGIVDHLQNICFDGTNKRWKLPYPPSLSSEDSL</sequence>
<dbReference type="RefSeq" id="WP_053962124.1">
    <property type="nucleotide sequence ID" value="NZ_CP012390.1"/>
</dbReference>
<dbReference type="STRING" id="1528099.AL705_05295"/>
<gene>
    <name evidence="1" type="ORF">AL705_05295</name>
    <name evidence="2" type="ORF">LC603019_01042</name>
</gene>
<evidence type="ECO:0000313" key="2">
    <source>
        <dbReference type="EMBL" id="VHO00932.1"/>
    </source>
</evidence>
<dbReference type="EMBL" id="CP012390">
    <property type="protein sequence ID" value="ALE19109.1"/>
    <property type="molecule type" value="Genomic_DNA"/>
</dbReference>
<dbReference type="Proteomes" id="UP000068137">
    <property type="component" value="Chromosome"/>
</dbReference>
<reference evidence="1 3" key="1">
    <citation type="journal article" date="2015" name="Genome Announc.">
        <title>Complete Genome Sequences for Two Strains of a Novel Fastidious, Partially Acid-Fast, Gram-Positive Corynebacterineae Bacterium, Derived from Human Clinical Samples.</title>
        <authorList>
            <person name="Nicholson A.C."/>
            <person name="Bell M."/>
            <person name="Humrighouse B.W."/>
            <person name="McQuiston J.R."/>
        </authorList>
    </citation>
    <scope>NUCLEOTIDE SEQUENCE [LARGE SCALE GENOMIC DNA]</scope>
    <source>
        <strain evidence="1 3">X1698</strain>
    </source>
</reference>
<evidence type="ECO:0000313" key="3">
    <source>
        <dbReference type="Proteomes" id="UP000068137"/>
    </source>
</evidence>
<name>A0A0M5KZM1_9ACTN</name>
<dbReference type="KEGG" id="cbq:AL705_05295"/>
<dbReference type="AlphaFoldDB" id="A0A0M5KZM1"/>
<reference evidence="2 4" key="3">
    <citation type="submission" date="2019-04" db="EMBL/GenBank/DDBJ databases">
        <authorList>
            <person name="Seth-Smith MB H."/>
            <person name="Seth-Smith H."/>
        </authorList>
    </citation>
    <scope>NUCLEOTIDE SEQUENCE [LARGE SCALE GENOMIC DNA]</scope>
    <source>
        <strain evidence="2">USB-603019</strain>
    </source>
</reference>
<protein>
    <submittedName>
        <fullName evidence="1">Uncharacterized protein</fullName>
    </submittedName>
</protein>
<accession>A0A0M5KZM1</accession>
<organism evidence="1 3">
    <name type="scientific">Lawsonella clevelandensis</name>
    <dbReference type="NCBI Taxonomy" id="1528099"/>
    <lineage>
        <taxon>Bacteria</taxon>
        <taxon>Bacillati</taxon>
        <taxon>Actinomycetota</taxon>
        <taxon>Actinomycetes</taxon>
        <taxon>Mycobacteriales</taxon>
        <taxon>Lawsonellaceae</taxon>
        <taxon>Lawsonella</taxon>
    </lineage>
</organism>
<proteinExistence type="predicted"/>
<keyword evidence="4" id="KW-1185">Reference proteome</keyword>
<evidence type="ECO:0000313" key="1">
    <source>
        <dbReference type="EMBL" id="ALE19109.1"/>
    </source>
</evidence>
<evidence type="ECO:0000313" key="4">
    <source>
        <dbReference type="Proteomes" id="UP000324288"/>
    </source>
</evidence>
<reference evidence="1" key="2">
    <citation type="journal article" date="2016" name="Int. J. Syst. Evol. Microbiol.">
        <title>Lawsonella clevelandensis gen. nov., sp. nov., a new member of the suborder Corynebacterineae isolated from human abscesses.</title>
        <authorList>
            <person name="Bell M.E."/>
            <person name="Bernard K.A."/>
            <person name="Harrington S.M."/>
            <person name="Patel N.B."/>
            <person name="Tucker T.A."/>
            <person name="Metcalfe M.G."/>
            <person name="McQuiston J.R."/>
        </authorList>
    </citation>
    <scope>NUCLEOTIDE SEQUENCE</scope>
    <source>
        <strain evidence="1">X1698</strain>
    </source>
</reference>
<dbReference type="EMBL" id="LR584267">
    <property type="protein sequence ID" value="VHO00932.1"/>
    <property type="molecule type" value="Genomic_DNA"/>
</dbReference>